<keyword evidence="6" id="KW-0540">Nuclease</keyword>
<comment type="subunit">
    <text evidence="2">Heterodimer of SbcC and SbcD.</text>
</comment>
<evidence type="ECO:0000256" key="3">
    <source>
        <dbReference type="ARBA" id="ARBA00013368"/>
    </source>
</evidence>
<dbReference type="InterPro" id="IPR027417">
    <property type="entry name" value="P-loop_NTPase"/>
</dbReference>
<gene>
    <name evidence="6" type="primary">sbcC-2</name>
    <name evidence="6" type="ORF">HLUCCA11_14275</name>
</gene>
<dbReference type="Gene3D" id="3.40.50.300">
    <property type="entry name" value="P-loop containing nucleotide triphosphate hydrolases"/>
    <property type="match status" value="2"/>
</dbReference>
<comment type="similarity">
    <text evidence="1">Belongs to the SMC family. SbcC subfamily.</text>
</comment>
<dbReference type="AlphaFoldDB" id="A0A0P7YW84"/>
<dbReference type="STRING" id="1666911.HLUCCA11_14275"/>
<organism evidence="6 7">
    <name type="scientific">Phormidesmis priestleyi Ana</name>
    <dbReference type="NCBI Taxonomy" id="1666911"/>
    <lineage>
        <taxon>Bacteria</taxon>
        <taxon>Bacillati</taxon>
        <taxon>Cyanobacteriota</taxon>
        <taxon>Cyanophyceae</taxon>
        <taxon>Leptolyngbyales</taxon>
        <taxon>Leptolyngbyaceae</taxon>
        <taxon>Phormidesmis</taxon>
    </lineage>
</organism>
<dbReference type="InterPro" id="IPR038729">
    <property type="entry name" value="Rad50/SbcC_AAA"/>
</dbReference>
<keyword evidence="6" id="KW-0269">Exonuclease</keyword>
<reference evidence="6 7" key="1">
    <citation type="submission" date="2015-09" db="EMBL/GenBank/DDBJ databases">
        <title>Identification and resolution of microdiversity through metagenomic sequencing of parallel consortia.</title>
        <authorList>
            <person name="Nelson W.C."/>
            <person name="Romine M.F."/>
            <person name="Lindemann S.R."/>
        </authorList>
    </citation>
    <scope>NUCLEOTIDE SEQUENCE [LARGE SCALE GENOMIC DNA]</scope>
    <source>
        <strain evidence="6">Ana</strain>
    </source>
</reference>
<dbReference type="GO" id="GO:0016887">
    <property type="term" value="F:ATP hydrolysis activity"/>
    <property type="evidence" value="ECO:0007669"/>
    <property type="project" value="InterPro"/>
</dbReference>
<keyword evidence="6" id="KW-0378">Hydrolase</keyword>
<comment type="caution">
    <text evidence="6">The sequence shown here is derived from an EMBL/GenBank/DDBJ whole genome shotgun (WGS) entry which is preliminary data.</text>
</comment>
<keyword evidence="4" id="KW-0175">Coiled coil</keyword>
<dbReference type="PATRIC" id="fig|1666911.3.peg.108"/>
<feature type="coiled-coil region" evidence="4">
    <location>
        <begin position="302"/>
        <end position="356"/>
    </location>
</feature>
<feature type="coiled-coil region" evidence="4">
    <location>
        <begin position="181"/>
        <end position="257"/>
    </location>
</feature>
<evidence type="ECO:0000259" key="5">
    <source>
        <dbReference type="Pfam" id="PF13476"/>
    </source>
</evidence>
<sequence>MQILSVTLNNFKTHKDRQFEFQPGTNAICGENGAGKTSILEAIAWVLFNYQGSYKKEDLIRNGTSSAQARVAFISSRDGRTYEVQRSTTQGYLIFDPQLNERLPFTRTKDEVLPWLRQHLGVSVGTDLGQLFANTIGIPQGTFTVDFLLPTEKRKPIFDTVLKVEEYRETYKQSNSLRKYSEAQSQRLKDLIEQYEESLQDWDPLQANYQQLQSEITQGEGYLAELEKKSQQLTKQRQSLKEQADQVQKAFSQHQQIIGQIETQQQNQKRILESLSMAQKAIDICQTQKLAYEQFLAAESQIKALSQRSQQRQSLLQQQQEQQDKLSKEQGDLARIEAQLEQFSVAEKELLSLQSEAEIQTRLESEQTILQKKVQDFSNIHFQQQNLTAQLKSTNADIARVEADLKRLAALQQTTQKIPQWEDQQNRLQQQLSRMEAAQQFEVEIRALAEKGQSQQDSYRQRVADTLEQLKGWVSRFDDLNADEIIPIREALFQGGLLSKETLKQLNSILADLSEQTDQNRLRQQQRELQGQLQKGYAQKAELAGIDSQQAKKQQLLQQQQTIQIRLHDLNQQLSAENETIQALNDLNTQIQKLDNPKGKQLLLQKNLQKRAAVQKQHEALVAAQAKGIEQRTAIAQQLKTFDQLDTQIQAQQQVKQTHQPGYLLYLQNQQAAGQMEAIDQEAQTIATALSALQTQGAELEEQLEKLTASFDPEAFEKLDAQFSEVNSKADQLRGSLPQQRQRFAELTSRIDALKATAQKRDEAQVELKGRDRIKRFISYARKVYKEAGPRITERYVHNISREADRLFRELLDRQNVALTWSADYEITVQEGAHTRRFINLSGGEQMCAALAVRLALLKVLADIDVAFFDEPTTNMDKPRRASLAEAIARIKSFNQLFVISHDDTFEQVTDTVITVTRDS</sequence>
<feature type="domain" description="Rad50/SbcC-type AAA" evidence="5">
    <location>
        <begin position="5"/>
        <end position="274"/>
    </location>
</feature>
<dbReference type="PANTHER" id="PTHR32114">
    <property type="entry name" value="ABC TRANSPORTER ABCH.3"/>
    <property type="match status" value="1"/>
</dbReference>
<dbReference type="EMBL" id="LJZR01000018">
    <property type="protein sequence ID" value="KPQ34676.1"/>
    <property type="molecule type" value="Genomic_DNA"/>
</dbReference>
<evidence type="ECO:0000256" key="4">
    <source>
        <dbReference type="SAM" id="Coils"/>
    </source>
</evidence>
<feature type="coiled-coil region" evidence="4">
    <location>
        <begin position="553"/>
        <end position="587"/>
    </location>
</feature>
<name>A0A0P7YW84_9CYAN</name>
<feature type="coiled-coil region" evidence="4">
    <location>
        <begin position="384"/>
        <end position="438"/>
    </location>
</feature>
<dbReference type="PANTHER" id="PTHR32114:SF2">
    <property type="entry name" value="ABC TRANSPORTER ABCH.3"/>
    <property type="match status" value="1"/>
</dbReference>
<evidence type="ECO:0000256" key="2">
    <source>
        <dbReference type="ARBA" id="ARBA00011322"/>
    </source>
</evidence>
<evidence type="ECO:0000256" key="1">
    <source>
        <dbReference type="ARBA" id="ARBA00006930"/>
    </source>
</evidence>
<proteinExistence type="inferred from homology"/>
<dbReference type="SUPFAM" id="SSF52540">
    <property type="entry name" value="P-loop containing nucleoside triphosphate hydrolases"/>
    <property type="match status" value="1"/>
</dbReference>
<accession>A0A0P7YW84</accession>
<evidence type="ECO:0000313" key="7">
    <source>
        <dbReference type="Proteomes" id="UP000050465"/>
    </source>
</evidence>
<protein>
    <recommendedName>
        <fullName evidence="3">Nuclease SbcCD subunit C</fullName>
    </recommendedName>
</protein>
<evidence type="ECO:0000313" key="6">
    <source>
        <dbReference type="EMBL" id="KPQ34676.1"/>
    </source>
</evidence>
<dbReference type="GO" id="GO:0006302">
    <property type="term" value="P:double-strand break repair"/>
    <property type="evidence" value="ECO:0007669"/>
    <property type="project" value="InterPro"/>
</dbReference>
<dbReference type="Pfam" id="PF13476">
    <property type="entry name" value="AAA_23"/>
    <property type="match status" value="1"/>
</dbReference>
<dbReference type="GO" id="GO:0004527">
    <property type="term" value="F:exonuclease activity"/>
    <property type="evidence" value="ECO:0007669"/>
    <property type="project" value="UniProtKB-KW"/>
</dbReference>
<dbReference type="Proteomes" id="UP000050465">
    <property type="component" value="Unassembled WGS sequence"/>
</dbReference>